<dbReference type="EMBL" id="QOIP01000009">
    <property type="protein sequence ID" value="RLU18328.1"/>
    <property type="molecule type" value="Genomic_DNA"/>
</dbReference>
<dbReference type="OMA" id="DACITID"/>
<evidence type="ECO:0000313" key="6">
    <source>
        <dbReference type="EMBL" id="EZA58782.1"/>
    </source>
</evidence>
<dbReference type="InterPro" id="IPR003960">
    <property type="entry name" value="ATPase_AAA_CS"/>
</dbReference>
<dbReference type="GO" id="GO:0042254">
    <property type="term" value="P:ribosome biogenesis"/>
    <property type="evidence" value="ECO:0007669"/>
    <property type="project" value="TreeGrafter"/>
</dbReference>
<evidence type="ECO:0000313" key="8">
    <source>
        <dbReference type="Proteomes" id="UP000053097"/>
    </source>
</evidence>
<evidence type="ECO:0000256" key="4">
    <source>
        <dbReference type="SAM" id="MobiDB-lite"/>
    </source>
</evidence>
<feature type="compositionally biased region" description="Basic and acidic residues" evidence="4">
    <location>
        <begin position="511"/>
        <end position="545"/>
    </location>
</feature>
<gene>
    <name evidence="7" type="ORF">DMN91_008685</name>
    <name evidence="6" type="ORF">X777_14951</name>
</gene>
<dbReference type="InterPro" id="IPR041569">
    <property type="entry name" value="AAA_lid_3"/>
</dbReference>
<dbReference type="Gene3D" id="3.40.50.300">
    <property type="entry name" value="P-loop containing nucleotide triphosphate hydrolases"/>
    <property type="match status" value="2"/>
</dbReference>
<dbReference type="EMBL" id="KK107119">
    <property type="protein sequence ID" value="EZA58782.1"/>
    <property type="molecule type" value="Genomic_DNA"/>
</dbReference>
<feature type="compositionally biased region" description="Basic and acidic residues" evidence="4">
    <location>
        <begin position="245"/>
        <end position="256"/>
    </location>
</feature>
<feature type="compositionally biased region" description="Low complexity" evidence="4">
    <location>
        <begin position="222"/>
        <end position="233"/>
    </location>
</feature>
<dbReference type="CDD" id="cd19518">
    <property type="entry name" value="RecA-like_NVL_r1-like"/>
    <property type="match status" value="1"/>
</dbReference>
<dbReference type="STRING" id="2015173.A0A026WRY0"/>
<dbReference type="PANTHER" id="PTHR23077:SF171">
    <property type="entry name" value="NUCLEAR VALOSIN-CONTAINING PROTEIN-LIKE"/>
    <property type="match status" value="1"/>
</dbReference>
<keyword evidence="2" id="KW-0547">Nucleotide-binding</keyword>
<keyword evidence="3" id="KW-0067">ATP-binding</keyword>
<reference evidence="7" key="3">
    <citation type="submission" date="2018-07" db="EMBL/GenBank/DDBJ databases">
        <authorList>
            <person name="Mckenzie S.K."/>
            <person name="Kronauer D.J.C."/>
        </authorList>
    </citation>
    <scope>NUCLEOTIDE SEQUENCE</scope>
    <source>
        <strain evidence="7">Clonal line C1</strain>
    </source>
</reference>
<dbReference type="Pfam" id="PF00004">
    <property type="entry name" value="AAA"/>
    <property type="match status" value="2"/>
</dbReference>
<dbReference type="FunFam" id="3.40.50.300:FF:000600">
    <property type="entry name" value="Nuclear valosin-containing protein-like"/>
    <property type="match status" value="1"/>
</dbReference>
<name>A0A026WRY0_OOCBI</name>
<dbReference type="InterPro" id="IPR031996">
    <property type="entry name" value="NVL2_nucleolin-bd"/>
</dbReference>
<protein>
    <submittedName>
        <fullName evidence="6">Nuclear valosin-containing protein-like protein</fullName>
    </submittedName>
</protein>
<dbReference type="Pfam" id="PF16725">
    <property type="entry name" value="Nucleolin_bd"/>
    <property type="match status" value="1"/>
</dbReference>
<dbReference type="PROSITE" id="PS00674">
    <property type="entry name" value="AAA"/>
    <property type="match status" value="2"/>
</dbReference>
<organism evidence="6 8">
    <name type="scientific">Ooceraea biroi</name>
    <name type="common">Clonal raider ant</name>
    <name type="synonym">Cerapachys biroi</name>
    <dbReference type="NCBI Taxonomy" id="2015173"/>
    <lineage>
        <taxon>Eukaryota</taxon>
        <taxon>Metazoa</taxon>
        <taxon>Ecdysozoa</taxon>
        <taxon>Arthropoda</taxon>
        <taxon>Hexapoda</taxon>
        <taxon>Insecta</taxon>
        <taxon>Pterygota</taxon>
        <taxon>Neoptera</taxon>
        <taxon>Endopterygota</taxon>
        <taxon>Hymenoptera</taxon>
        <taxon>Apocrita</taxon>
        <taxon>Aculeata</taxon>
        <taxon>Formicoidea</taxon>
        <taxon>Formicidae</taxon>
        <taxon>Dorylinae</taxon>
        <taxon>Ooceraea</taxon>
    </lineage>
</organism>
<dbReference type="InterPro" id="IPR050168">
    <property type="entry name" value="AAA_ATPase_domain"/>
</dbReference>
<feature type="compositionally biased region" description="Basic and acidic residues" evidence="4">
    <location>
        <begin position="163"/>
        <end position="177"/>
    </location>
</feature>
<evidence type="ECO:0000256" key="1">
    <source>
        <dbReference type="ARBA" id="ARBA00006914"/>
    </source>
</evidence>
<reference evidence="7" key="2">
    <citation type="journal article" date="2018" name="Genome Res.">
        <title>The genomic architecture and molecular evolution of ant odorant receptors.</title>
        <authorList>
            <person name="McKenzie S.K."/>
            <person name="Kronauer D.J.C."/>
        </authorList>
    </citation>
    <scope>NUCLEOTIDE SEQUENCE [LARGE SCALE GENOMIC DNA]</scope>
    <source>
        <strain evidence="7">Clonal line C1</strain>
    </source>
</reference>
<feature type="region of interest" description="Disordered" evidence="4">
    <location>
        <begin position="222"/>
        <end position="257"/>
    </location>
</feature>
<evidence type="ECO:0000256" key="2">
    <source>
        <dbReference type="ARBA" id="ARBA00022741"/>
    </source>
</evidence>
<dbReference type="Gene3D" id="1.10.8.60">
    <property type="match status" value="2"/>
</dbReference>
<dbReference type="GO" id="GO:1990275">
    <property type="term" value="F:preribosome binding"/>
    <property type="evidence" value="ECO:0007669"/>
    <property type="project" value="TreeGrafter"/>
</dbReference>
<dbReference type="InterPro" id="IPR038100">
    <property type="entry name" value="NLV2_N_sf"/>
</dbReference>
<feature type="domain" description="AAA+ ATPase" evidence="5">
    <location>
        <begin position="682"/>
        <end position="818"/>
    </location>
</feature>
<dbReference type="InterPro" id="IPR027417">
    <property type="entry name" value="P-loop_NTPase"/>
</dbReference>
<dbReference type="InterPro" id="IPR003593">
    <property type="entry name" value="AAA+_ATPase"/>
</dbReference>
<dbReference type="GO" id="GO:0016887">
    <property type="term" value="F:ATP hydrolysis activity"/>
    <property type="evidence" value="ECO:0007669"/>
    <property type="project" value="InterPro"/>
</dbReference>
<evidence type="ECO:0000256" key="3">
    <source>
        <dbReference type="ARBA" id="ARBA00022840"/>
    </source>
</evidence>
<sequence>MQKVGKLNSSIDIIPLQGSSEDYRSRRMDNKLRMEHRSFRDQTLIARVQTYMHENENKVYIDVNEMADALQRRYRDYRTKKRGAFRAMVRKAYDELTEIFSKKPPVRDCPAYDDDDFEDDDVESDSQRASLGDMLLHMYKKSQYKQNGNSSDKELIDISSDDEVSKIESKTEEKSMKTPETTVDVAKKCSPIPQMVASKVETLTSKPETSTPKVEVSVSVSKVETPVTSKTSTNEPTKQQPVVESARKRQRDKDNDNVQFSVTKKARTVPVTEPKATFSDIGGSDKVLKTVCKLLAHMKHPEIFRQLGISPPRGFLLHGPPGCGKTLLAHAVAGELNVPLLKVAGPELIAGISGESEARIRELFEQALALAPCVIFLDEIDVVATNRAMAQKEMEKRIVAQLLSCLDELSLKEDGDRVLVIGATNRPDSLDPALRRAGRFDREVCLGIPNRDARTKILAVHTEKVVLASNVSLSTIASLTPGFVGADLVALIREAAMAAIDRIFEDLNKSRQEPRKSWFNQEKEQEKLPEVITEEENKQPDKEAQSFENSANPDDANVALETTNTLPNEAPVFLRNTVQSPETAEMDVIQEHSSDLSSMLTWLRNEPPLAPERLSTLCIEHNDFEAALRVVQPSAKREGFATVPDVTWDDVGSLQDIRQELHMTILAPVKHSEHFNALGLTAASGVLLCGPPGCGKTLLAKAIANEAGINFISVKGPELLNMYVGESEKAVRQCFLRARNSVPCVIFFDELDALCPKRTEGDNSATSRVVNQMLTEMDGIESRQGVFLMAASNRPDIIDAAVLRPGRLDKILYVGLPTASDRVDILRALTKNGTRPKLASDVNLDQVGYNEKCEGYTGADLAALVKEAGMEALKEMIAGFGQAEISMRHIFQAFDKVQPSVREKDIKHYEKLSKLYSVKKTSEVTPMDTPIDAPIVDVVMEPMET</sequence>
<dbReference type="InterPro" id="IPR003959">
    <property type="entry name" value="ATPase_AAA_core"/>
</dbReference>
<dbReference type="Proteomes" id="UP000053097">
    <property type="component" value="Unassembled WGS sequence"/>
</dbReference>
<dbReference type="AlphaFoldDB" id="A0A026WRY0"/>
<evidence type="ECO:0000259" key="5">
    <source>
        <dbReference type="SMART" id="SM00382"/>
    </source>
</evidence>
<comment type="similarity">
    <text evidence="1">Belongs to the AAA ATPase family.</text>
</comment>
<dbReference type="SMART" id="SM00382">
    <property type="entry name" value="AAA"/>
    <property type="match status" value="2"/>
</dbReference>
<dbReference type="FunFam" id="3.40.50.300:FF:000149">
    <property type="entry name" value="Nuclear valosin-containing protein-like"/>
    <property type="match status" value="1"/>
</dbReference>
<dbReference type="SUPFAM" id="SSF52540">
    <property type="entry name" value="P-loop containing nucleoside triphosphate hydrolases"/>
    <property type="match status" value="2"/>
</dbReference>
<dbReference type="Proteomes" id="UP000279307">
    <property type="component" value="Chromosome 9"/>
</dbReference>
<proteinExistence type="inferred from homology"/>
<feature type="region of interest" description="Disordered" evidence="4">
    <location>
        <begin position="511"/>
        <end position="555"/>
    </location>
</feature>
<dbReference type="OrthoDB" id="27435at2759"/>
<dbReference type="GO" id="GO:0005634">
    <property type="term" value="C:nucleus"/>
    <property type="evidence" value="ECO:0007669"/>
    <property type="project" value="TreeGrafter"/>
</dbReference>
<reference evidence="6 8" key="1">
    <citation type="journal article" date="2014" name="Curr. Biol.">
        <title>The genome of the clonal raider ant Cerapachys biroi.</title>
        <authorList>
            <person name="Oxley P.R."/>
            <person name="Ji L."/>
            <person name="Fetter-Pruneda I."/>
            <person name="McKenzie S.K."/>
            <person name="Li C."/>
            <person name="Hu H."/>
            <person name="Zhang G."/>
            <person name="Kronauer D.J."/>
        </authorList>
    </citation>
    <scope>NUCLEOTIDE SEQUENCE [LARGE SCALE GENOMIC DNA]</scope>
</reference>
<feature type="region of interest" description="Disordered" evidence="4">
    <location>
        <begin position="144"/>
        <end position="182"/>
    </location>
</feature>
<dbReference type="GO" id="GO:0003723">
    <property type="term" value="F:RNA binding"/>
    <property type="evidence" value="ECO:0007669"/>
    <property type="project" value="TreeGrafter"/>
</dbReference>
<keyword evidence="8" id="KW-1185">Reference proteome</keyword>
<dbReference type="CDD" id="cd19530">
    <property type="entry name" value="RecA-like_NVL_r2-like"/>
    <property type="match status" value="1"/>
</dbReference>
<accession>A0A026WRY0</accession>
<dbReference type="PANTHER" id="PTHR23077">
    <property type="entry name" value="AAA-FAMILY ATPASE"/>
    <property type="match status" value="1"/>
</dbReference>
<dbReference type="GO" id="GO:0005524">
    <property type="term" value="F:ATP binding"/>
    <property type="evidence" value="ECO:0007669"/>
    <property type="project" value="UniProtKB-KW"/>
</dbReference>
<dbReference type="Gene3D" id="1.10.10.2010">
    <property type="match status" value="1"/>
</dbReference>
<feature type="domain" description="AAA+ ATPase" evidence="5">
    <location>
        <begin position="311"/>
        <end position="450"/>
    </location>
</feature>
<evidence type="ECO:0000313" key="7">
    <source>
        <dbReference type="EMBL" id="RLU18328.1"/>
    </source>
</evidence>
<dbReference type="Pfam" id="PF17862">
    <property type="entry name" value="AAA_lid_3"/>
    <property type="match status" value="2"/>
</dbReference>